<evidence type="ECO:0000313" key="2">
    <source>
        <dbReference type="EMBL" id="CAZ97449.1"/>
    </source>
</evidence>
<dbReference type="KEGG" id="zga:ZOBELLIA_3311"/>
<gene>
    <name evidence="2" type="ordered locus">zobellia_3311</name>
</gene>
<protein>
    <submittedName>
        <fullName evidence="2">Hypothetical membrane protein</fullName>
    </submittedName>
</protein>
<accession>G0L8B5</accession>
<reference evidence="3" key="1">
    <citation type="submission" date="2009-07" db="EMBL/GenBank/DDBJ databases">
        <title>Complete genome sequence of Zobellia galactanivorans Dsij.</title>
        <authorList>
            <consortium name="Genoscope - CEA"/>
        </authorList>
    </citation>
    <scope>NUCLEOTIDE SEQUENCE [LARGE SCALE GENOMIC DNA]</scope>
    <source>
        <strain evidence="3">DSM 12802 / CCUG 47099 / CIP 106680 / NCIMB 13871 / Dsij</strain>
    </source>
</reference>
<dbReference type="EMBL" id="FP476056">
    <property type="protein sequence ID" value="CAZ97449.1"/>
    <property type="molecule type" value="Genomic_DNA"/>
</dbReference>
<proteinExistence type="predicted"/>
<dbReference type="HOGENOM" id="CLU_1281275_0_0_10"/>
<organism evidence="2 3">
    <name type="scientific">Zobellia galactanivorans (strain DSM 12802 / CCUG 47099 / CIP 106680 / NCIMB 13871 / Dsij)</name>
    <dbReference type="NCBI Taxonomy" id="63186"/>
    <lineage>
        <taxon>Bacteria</taxon>
        <taxon>Pseudomonadati</taxon>
        <taxon>Bacteroidota</taxon>
        <taxon>Flavobacteriia</taxon>
        <taxon>Flavobacteriales</taxon>
        <taxon>Flavobacteriaceae</taxon>
        <taxon>Zobellia</taxon>
    </lineage>
</organism>
<dbReference type="Proteomes" id="UP000008898">
    <property type="component" value="Chromosome"/>
</dbReference>
<dbReference type="OrthoDB" id="1445086at2"/>
<dbReference type="AlphaFoldDB" id="G0L8B5"/>
<feature type="transmembrane region" description="Helical" evidence="1">
    <location>
        <begin position="12"/>
        <end position="28"/>
    </location>
</feature>
<keyword evidence="1" id="KW-1133">Transmembrane helix</keyword>
<reference evidence="2 3" key="2">
    <citation type="journal article" date="2012" name="Environ. Microbiol.">
        <title>Characterization of the first alginolytic operons in a marine bacterium: from their emergence in marine Flavobacteriia to their independent transfers to marine Proteobacteria and human gut Bacteroides.</title>
        <authorList>
            <person name="Thomas F."/>
            <person name="Barbeyron T."/>
            <person name="Tonon T."/>
            <person name="Genicot S."/>
            <person name="Czjzek M."/>
            <person name="Michel G."/>
        </authorList>
    </citation>
    <scope>NUCLEOTIDE SEQUENCE [LARGE SCALE GENOMIC DNA]</scope>
    <source>
        <strain evidence="3">DSM 12802 / CCUG 47099 / CIP 106680 / NCIMB 13871 / Dsij</strain>
    </source>
</reference>
<dbReference type="RefSeq" id="WP_013994642.1">
    <property type="nucleotide sequence ID" value="NC_015844.1"/>
</dbReference>
<dbReference type="STRING" id="63186.ZOBELLIA_3311"/>
<keyword evidence="1" id="KW-0812">Transmembrane</keyword>
<sequence>MEQLKKNQKAIIISLFFTLIALLSFYTWRKEASLNSNRKITIGRVTDVNYSIKNGYISYEFYVDGKHYDTSDPDDAGWPKYFRQGKAVKNQFYPVEYDLTDPYNSKIKITQMPISLKTLLENGTKVKGLVEKSSPVSDSYVDLYISYTFLKRQFKFRTRLHKDSLPCGTADSCPQKEIDLVISDYFPDVSDLYYSSYDRIAREKAKRRKP</sequence>
<name>G0L8B5_ZOBGA</name>
<evidence type="ECO:0000313" key="3">
    <source>
        <dbReference type="Proteomes" id="UP000008898"/>
    </source>
</evidence>
<keyword evidence="1" id="KW-0472">Membrane</keyword>
<evidence type="ECO:0000256" key="1">
    <source>
        <dbReference type="SAM" id="Phobius"/>
    </source>
</evidence>
<keyword evidence="3" id="KW-1185">Reference proteome</keyword>